<sequence>MDYGMVWRPGECLPESTRTASIKVVGDCMPPQRTNTPISTYGSSPDPDYENGENILGRLQDNGSVTPTPLVNINCECLIKHTLTKKQQDLYSSNHFSDSDSDDEDTNVLMLIKMLKVLPSRLPSKTACKALSTVLDSYVCKESVSKEQIMEIWNFLKHGNTAMQEMSLKFFTKLSAVHTNADLLLDQGILDFVITVLTVPQNAVFSLAIQLIQAIVLQEELKDKWIEPISCHFFPLLLKNLSNDVITLEFKYSICCVFRELVKYTEFIEITQTQIIPAVSYIKDCSGKLREVYTEILTGLLLHTDILPPDVVDSGIVPSTVSMIRDGPCGTQVQALKLLSGLTDTESGIPSVIDNTYAVPYIVCCIKESKCRKVKREALQTLCHLTKSRRLGLCKEFMVQTASYLNPTDQNSYTQLMGRTSSLGNRVNAPTRSRHIEKDSVLWKGLHRLIKIVGHLIFKESLAETDKSGKVTTVGYKPCVDMCPVRVISLTRCVLFLQNVCLWPSGKNKQDVSNLDLKNFTDSDKQRLKLSKLNRSLAQRVWDIAGTTIVQLLGTFSDKLINVLHVAKQFKDNKGTVCIEHSDNKNHEAINKMVDKKGLVDLSCLVDSEELDLIKSLLELLLCISLCSCKDFPDLMPKKNKSPHHMTSQGRATRSDSTLGRPPLPKKLTRPSSAHHHRSLSPVKDVTRQSWIKENPYLTNTLDRASTSQESCSNKSNVGHFHTELLKKEAATERRLIRKCLYEAGTIRIVGAFLDCSQSDLQALSCQILRCCIQPLEEKVYLQASSSSPSPPKLRIRPQSATGANEADHKMKVAFHYMSPEIANLIRGALGPDFAEVAMVKEEEEVKVEETPITDTEAVDRLNLYMKSKEPVKIESKPLSSPKPVINISRPIANQCRECLLKEGGASLIIGIFSKSKDVRKCHVLLLQDLVHFGDVENHMTLSQYGCMQRLLDFIRMNKDDELLEIIGLIIIQMLVSSDERIKQVFNRYGGTRLLTTMARLTTGLLKEEVAKTLHTVSHSKGQMKKPIRPSSAPLIRTRAQSAPDVWDDIQGRWQVEDKVCALLRSWKK</sequence>
<gene>
    <name evidence="2" type="ORF">MCOR_12875</name>
</gene>
<dbReference type="Gene3D" id="1.25.10.10">
    <property type="entry name" value="Leucine-rich Repeat Variant"/>
    <property type="match status" value="2"/>
</dbReference>
<proteinExistence type="predicted"/>
<feature type="compositionally biased region" description="Basic residues" evidence="1">
    <location>
        <begin position="667"/>
        <end position="679"/>
    </location>
</feature>
<dbReference type="OrthoDB" id="5966909at2759"/>
<protein>
    <submittedName>
        <fullName evidence="2">Uncharacterized protein</fullName>
    </submittedName>
</protein>
<dbReference type="SUPFAM" id="SSF48371">
    <property type="entry name" value="ARM repeat"/>
    <property type="match status" value="1"/>
</dbReference>
<evidence type="ECO:0000313" key="3">
    <source>
        <dbReference type="Proteomes" id="UP000507470"/>
    </source>
</evidence>
<dbReference type="AlphaFoldDB" id="A0A6J8B2U8"/>
<name>A0A6J8B2U8_MYTCO</name>
<keyword evidence="3" id="KW-1185">Reference proteome</keyword>
<feature type="region of interest" description="Disordered" evidence="1">
    <location>
        <begin position="640"/>
        <end position="685"/>
    </location>
</feature>
<organism evidence="2 3">
    <name type="scientific">Mytilus coruscus</name>
    <name type="common">Sea mussel</name>
    <dbReference type="NCBI Taxonomy" id="42192"/>
    <lineage>
        <taxon>Eukaryota</taxon>
        <taxon>Metazoa</taxon>
        <taxon>Spiralia</taxon>
        <taxon>Lophotrochozoa</taxon>
        <taxon>Mollusca</taxon>
        <taxon>Bivalvia</taxon>
        <taxon>Autobranchia</taxon>
        <taxon>Pteriomorphia</taxon>
        <taxon>Mytilida</taxon>
        <taxon>Mytiloidea</taxon>
        <taxon>Mytilidae</taxon>
        <taxon>Mytilinae</taxon>
        <taxon>Mytilus</taxon>
    </lineage>
</organism>
<accession>A0A6J8B2U8</accession>
<dbReference type="Proteomes" id="UP000507470">
    <property type="component" value="Unassembled WGS sequence"/>
</dbReference>
<feature type="compositionally biased region" description="Polar residues" evidence="1">
    <location>
        <begin position="645"/>
        <end position="658"/>
    </location>
</feature>
<evidence type="ECO:0000256" key="1">
    <source>
        <dbReference type="SAM" id="MobiDB-lite"/>
    </source>
</evidence>
<reference evidence="2 3" key="1">
    <citation type="submission" date="2020-06" db="EMBL/GenBank/DDBJ databases">
        <authorList>
            <person name="Li R."/>
            <person name="Bekaert M."/>
        </authorList>
    </citation>
    <scope>NUCLEOTIDE SEQUENCE [LARGE SCALE GENOMIC DNA]</scope>
    <source>
        <strain evidence="3">wild</strain>
    </source>
</reference>
<evidence type="ECO:0000313" key="2">
    <source>
        <dbReference type="EMBL" id="CAC5376131.1"/>
    </source>
</evidence>
<dbReference type="InterPro" id="IPR011989">
    <property type="entry name" value="ARM-like"/>
</dbReference>
<feature type="region of interest" description="Disordered" evidence="1">
    <location>
        <begin position="784"/>
        <end position="805"/>
    </location>
</feature>
<dbReference type="EMBL" id="CACVKT020002176">
    <property type="protein sequence ID" value="CAC5376131.1"/>
    <property type="molecule type" value="Genomic_DNA"/>
</dbReference>
<dbReference type="InterPro" id="IPR016024">
    <property type="entry name" value="ARM-type_fold"/>
</dbReference>